<dbReference type="Gene3D" id="1.10.30.10">
    <property type="entry name" value="High mobility group box domain"/>
    <property type="match status" value="1"/>
</dbReference>
<proteinExistence type="predicted"/>
<feature type="domain" description="HMG box" evidence="5">
    <location>
        <begin position="132"/>
        <end position="200"/>
    </location>
</feature>
<evidence type="ECO:0000259" key="5">
    <source>
        <dbReference type="PROSITE" id="PS50118"/>
    </source>
</evidence>
<dbReference type="STRING" id="154538.A0A1M2W0A8"/>
<dbReference type="GO" id="GO:0000978">
    <property type="term" value="F:RNA polymerase II cis-regulatory region sequence-specific DNA binding"/>
    <property type="evidence" value="ECO:0007669"/>
    <property type="project" value="TreeGrafter"/>
</dbReference>
<evidence type="ECO:0000256" key="4">
    <source>
        <dbReference type="SAM" id="MobiDB-lite"/>
    </source>
</evidence>
<gene>
    <name evidence="6" type="ORF">TRAPUB_10229</name>
</gene>
<evidence type="ECO:0000256" key="1">
    <source>
        <dbReference type="ARBA" id="ARBA00023125"/>
    </source>
</evidence>
<keyword evidence="7" id="KW-1185">Reference proteome</keyword>
<feature type="region of interest" description="Disordered" evidence="4">
    <location>
        <begin position="277"/>
        <end position="297"/>
    </location>
</feature>
<evidence type="ECO:0000256" key="2">
    <source>
        <dbReference type="ARBA" id="ARBA00023242"/>
    </source>
</evidence>
<keyword evidence="1 3" id="KW-0238">DNA-binding</keyword>
<dbReference type="EMBL" id="MNAD01000421">
    <property type="protein sequence ID" value="OJT13210.1"/>
    <property type="molecule type" value="Genomic_DNA"/>
</dbReference>
<feature type="compositionally biased region" description="Low complexity" evidence="4">
    <location>
        <begin position="73"/>
        <end position="107"/>
    </location>
</feature>
<feature type="compositionally biased region" description="Low complexity" evidence="4">
    <location>
        <begin position="29"/>
        <end position="45"/>
    </location>
</feature>
<dbReference type="SMART" id="SM00398">
    <property type="entry name" value="HMG"/>
    <property type="match status" value="1"/>
</dbReference>
<dbReference type="GO" id="GO:0005634">
    <property type="term" value="C:nucleus"/>
    <property type="evidence" value="ECO:0007669"/>
    <property type="project" value="UniProtKB-UniRule"/>
</dbReference>
<dbReference type="SUPFAM" id="SSF47095">
    <property type="entry name" value="HMG-box"/>
    <property type="match status" value="1"/>
</dbReference>
<accession>A0A1M2W0A8</accession>
<dbReference type="Pfam" id="PF00505">
    <property type="entry name" value="HMG_box"/>
    <property type="match status" value="1"/>
</dbReference>
<dbReference type="InterPro" id="IPR009071">
    <property type="entry name" value="HMG_box_dom"/>
</dbReference>
<dbReference type="GO" id="GO:0000981">
    <property type="term" value="F:DNA-binding transcription factor activity, RNA polymerase II-specific"/>
    <property type="evidence" value="ECO:0007669"/>
    <property type="project" value="TreeGrafter"/>
</dbReference>
<dbReference type="PROSITE" id="PS50118">
    <property type="entry name" value="HMG_BOX_2"/>
    <property type="match status" value="1"/>
</dbReference>
<reference evidence="6 7" key="1">
    <citation type="submission" date="2016-10" db="EMBL/GenBank/DDBJ databases">
        <title>Genome sequence of the basidiomycete white-rot fungus Trametes pubescens.</title>
        <authorList>
            <person name="Makela M.R."/>
            <person name="Granchi Z."/>
            <person name="Peng M."/>
            <person name="De Vries R.P."/>
            <person name="Grigoriev I."/>
            <person name="Riley R."/>
            <person name="Hilden K."/>
        </authorList>
    </citation>
    <scope>NUCLEOTIDE SEQUENCE [LARGE SCALE GENOMIC DNA]</scope>
    <source>
        <strain evidence="6 7">FBCC735</strain>
    </source>
</reference>
<evidence type="ECO:0000313" key="6">
    <source>
        <dbReference type="EMBL" id="OJT13210.1"/>
    </source>
</evidence>
<name>A0A1M2W0A8_TRAPU</name>
<dbReference type="Proteomes" id="UP000184267">
    <property type="component" value="Unassembled WGS sequence"/>
</dbReference>
<feature type="DNA-binding region" description="HMG box" evidence="3">
    <location>
        <begin position="132"/>
        <end position="200"/>
    </location>
</feature>
<dbReference type="CDD" id="cd01389">
    <property type="entry name" value="HMG-box_ROX1-like"/>
    <property type="match status" value="1"/>
</dbReference>
<organism evidence="6 7">
    <name type="scientific">Trametes pubescens</name>
    <name type="common">White-rot fungus</name>
    <dbReference type="NCBI Taxonomy" id="154538"/>
    <lineage>
        <taxon>Eukaryota</taxon>
        <taxon>Fungi</taxon>
        <taxon>Dikarya</taxon>
        <taxon>Basidiomycota</taxon>
        <taxon>Agaricomycotina</taxon>
        <taxon>Agaricomycetes</taxon>
        <taxon>Polyporales</taxon>
        <taxon>Polyporaceae</taxon>
        <taxon>Trametes</taxon>
    </lineage>
</organism>
<sequence>MAPRQPTIVLDHTAPTADTPFDSDINGWQSSSLASALGGAAASQAISPREWHNSSDPLLLPPSLPSPSPSLPFAPSSPSVSSSSPSPYSRAGKTAKAPAKATATTRKQSSTAASRQKAATACRRSAKAANHISRPRNAFIIFRSHIREKMKLANVENDNRIISKISGKLWGKLSEHEKAHWASRAEVEKREHAAKYPDYVFKPVKRAVPAKSRHVSRNGVEDEMRNEKIVDLIIEGKDGDAFKAEVERFDLATGTPGLQHTEYGIVDSKDYQMGVYDPRTWNEDSPSPAPSCSTVSSSTYSSQVSSPGFSSPGFSSQVSSPAFSSSSHSTSLHPDSPVFRSPLLPPSAAYTPALSSPLDMPDVGNFPLVSAMQTTATNFSSVSLPYFPSNYYPASASLGLEMQPQSHSEEFGFGQLHISSSATIMHTEPQYMPTYTPPIPASVDASCYPTTRYATRLPTFPQHPPFAVTSMGEYWQQDQSAGQCQPQYAPELDGNGELQWVPRQVGGQMGGEHQWTGPWQPQTPPRPEPQTNPSGWMEYR</sequence>
<dbReference type="PANTHER" id="PTHR45789:SF2">
    <property type="entry name" value="FI18025P1"/>
    <property type="match status" value="1"/>
</dbReference>
<evidence type="ECO:0000313" key="7">
    <source>
        <dbReference type="Proteomes" id="UP000184267"/>
    </source>
</evidence>
<comment type="caution">
    <text evidence="6">The sequence shown here is derived from an EMBL/GenBank/DDBJ whole genome shotgun (WGS) entry which is preliminary data.</text>
</comment>
<feature type="region of interest" description="Disordered" evidence="4">
    <location>
        <begin position="1"/>
        <end position="129"/>
    </location>
</feature>
<feature type="compositionally biased region" description="Pro residues" evidence="4">
    <location>
        <begin position="521"/>
        <end position="530"/>
    </location>
</feature>
<feature type="region of interest" description="Disordered" evidence="4">
    <location>
        <begin position="507"/>
        <end position="540"/>
    </location>
</feature>
<protein>
    <submittedName>
        <fullName evidence="6">Repressor ROX1</fullName>
    </submittedName>
</protein>
<feature type="compositionally biased region" description="Low complexity" evidence="4">
    <location>
        <begin position="117"/>
        <end position="129"/>
    </location>
</feature>
<dbReference type="AlphaFoldDB" id="A0A1M2W0A8"/>
<dbReference type="InterPro" id="IPR036910">
    <property type="entry name" value="HMG_box_dom_sf"/>
</dbReference>
<feature type="compositionally biased region" description="Pro residues" evidence="4">
    <location>
        <begin position="59"/>
        <end position="72"/>
    </location>
</feature>
<evidence type="ECO:0000256" key="3">
    <source>
        <dbReference type="PROSITE-ProRule" id="PRU00267"/>
    </source>
</evidence>
<dbReference type="InterPro" id="IPR051356">
    <property type="entry name" value="SOX/SOX-like_TF"/>
</dbReference>
<dbReference type="OMA" id="YNTATRY"/>
<keyword evidence="2 3" id="KW-0539">Nucleus</keyword>
<dbReference type="OrthoDB" id="6247875at2759"/>
<dbReference type="PANTHER" id="PTHR45789">
    <property type="entry name" value="FI18025P1"/>
    <property type="match status" value="1"/>
</dbReference>